<evidence type="ECO:0000313" key="4">
    <source>
        <dbReference type="EMBL" id="EKC39801.1"/>
    </source>
</evidence>
<evidence type="ECO:0000256" key="2">
    <source>
        <dbReference type="SAM" id="MobiDB-lite"/>
    </source>
</evidence>
<dbReference type="SUPFAM" id="SSF81296">
    <property type="entry name" value="E set domains"/>
    <property type="match status" value="2"/>
</dbReference>
<comment type="similarity">
    <text evidence="1">Belongs to the arrestin family.</text>
</comment>
<dbReference type="AlphaFoldDB" id="K1RXR0"/>
<dbReference type="InterPro" id="IPR011022">
    <property type="entry name" value="Arrestin_C-like"/>
</dbReference>
<organism evidence="4">
    <name type="scientific">Magallana gigas</name>
    <name type="common">Pacific oyster</name>
    <name type="synonym">Crassostrea gigas</name>
    <dbReference type="NCBI Taxonomy" id="29159"/>
    <lineage>
        <taxon>Eukaryota</taxon>
        <taxon>Metazoa</taxon>
        <taxon>Spiralia</taxon>
        <taxon>Lophotrochozoa</taxon>
        <taxon>Mollusca</taxon>
        <taxon>Bivalvia</taxon>
        <taxon>Autobranchia</taxon>
        <taxon>Pteriomorphia</taxon>
        <taxon>Ostreida</taxon>
        <taxon>Ostreoidea</taxon>
        <taxon>Ostreidae</taxon>
        <taxon>Magallana</taxon>
    </lineage>
</organism>
<dbReference type="FunCoup" id="K1RXR0">
    <property type="interactions" value="509"/>
</dbReference>
<dbReference type="GO" id="GO:0015031">
    <property type="term" value="P:protein transport"/>
    <property type="evidence" value="ECO:0007669"/>
    <property type="project" value="TreeGrafter"/>
</dbReference>
<evidence type="ECO:0000256" key="1">
    <source>
        <dbReference type="ARBA" id="ARBA00005298"/>
    </source>
</evidence>
<dbReference type="Pfam" id="PF02752">
    <property type="entry name" value="Arrestin_C"/>
    <property type="match status" value="1"/>
</dbReference>
<feature type="domain" description="Arrestin C-terminal-like" evidence="3">
    <location>
        <begin position="241"/>
        <end position="370"/>
    </location>
</feature>
<dbReference type="InterPro" id="IPR014756">
    <property type="entry name" value="Ig_E-set"/>
</dbReference>
<accession>K1RXR0</accession>
<feature type="region of interest" description="Disordered" evidence="2">
    <location>
        <begin position="384"/>
        <end position="442"/>
    </location>
</feature>
<dbReference type="InterPro" id="IPR050357">
    <property type="entry name" value="Arrestin_domain-protein"/>
</dbReference>
<dbReference type="InParanoid" id="K1RXR0"/>
<proteinExistence type="inferred from homology"/>
<dbReference type="HOGENOM" id="CLU_039221_0_1_1"/>
<dbReference type="Pfam" id="PF00339">
    <property type="entry name" value="Arrestin_N"/>
    <property type="match status" value="1"/>
</dbReference>
<feature type="compositionally biased region" description="Pro residues" evidence="2">
    <location>
        <begin position="389"/>
        <end position="403"/>
    </location>
</feature>
<dbReference type="EMBL" id="JH818024">
    <property type="protein sequence ID" value="EKC39801.1"/>
    <property type="molecule type" value="Genomic_DNA"/>
</dbReference>
<dbReference type="Gene3D" id="2.60.40.640">
    <property type="match status" value="2"/>
</dbReference>
<feature type="region of interest" description="Disordered" evidence="2">
    <location>
        <begin position="18"/>
        <end position="37"/>
    </location>
</feature>
<sequence length="461" mass="51699">MKPTCKRLRNQQCNNRRLNSSTVQKPHPANNPEKNYGTQLQHKFSLYLKNETENIGRDTSTMGKLRSFYVELLDPQQVYFAGQTINGRLVVELDAEMKMREIRLKFKGLAYVHWTEQHSTGSGKNRRTTTRHYSATENYFDQTVPVYGRGLGMGDDNRLPPGQHVYPFTFTLPPNLPSSFEGGTGYVRYTIKGTIDKPWKFDHNTKRPFTVIALLDLNTQPNAACGTQNQQNKFLCCLCCKSGPITGTLSLNRCGYVPGEAIHFNAEIQNMTSRVCGCHVKLTMTTIFHATTKSKSTTTEVARVMHQDVQPGETETWTGDRLMIPPLPPSFLVGCRIIDINYYLELIVDPSGPAIDLHVPLLIIIGTIPLRSVVQQYQTQFGMTSQPSALPPPGPAPSAPSAPPMAAAMPDMSNLPPPSYSECVFGKTNIRDEDDSEHTRGEMDYAPAYTYYDWSKQSQFQ</sequence>
<evidence type="ECO:0000259" key="3">
    <source>
        <dbReference type="SMART" id="SM01017"/>
    </source>
</evidence>
<name>K1RXR0_MAGGI</name>
<dbReference type="SMART" id="SM01017">
    <property type="entry name" value="Arrestin_C"/>
    <property type="match status" value="1"/>
</dbReference>
<feature type="compositionally biased region" description="Low complexity" evidence="2">
    <location>
        <begin position="404"/>
        <end position="413"/>
    </location>
</feature>
<protein>
    <submittedName>
        <fullName evidence="4">Arrestin domain-containing protein 3</fullName>
    </submittedName>
</protein>
<dbReference type="GO" id="GO:0005737">
    <property type="term" value="C:cytoplasm"/>
    <property type="evidence" value="ECO:0007669"/>
    <property type="project" value="TreeGrafter"/>
</dbReference>
<dbReference type="PANTHER" id="PTHR11188">
    <property type="entry name" value="ARRESTIN DOMAIN CONTAINING PROTEIN"/>
    <property type="match status" value="1"/>
</dbReference>
<dbReference type="InterPro" id="IPR014752">
    <property type="entry name" value="Arrestin-like_C"/>
</dbReference>
<reference evidence="4" key="1">
    <citation type="journal article" date="2012" name="Nature">
        <title>The oyster genome reveals stress adaptation and complexity of shell formation.</title>
        <authorList>
            <person name="Zhang G."/>
            <person name="Fang X."/>
            <person name="Guo X."/>
            <person name="Li L."/>
            <person name="Luo R."/>
            <person name="Xu F."/>
            <person name="Yang P."/>
            <person name="Zhang L."/>
            <person name="Wang X."/>
            <person name="Qi H."/>
            <person name="Xiong Z."/>
            <person name="Que H."/>
            <person name="Xie Y."/>
            <person name="Holland P.W."/>
            <person name="Paps J."/>
            <person name="Zhu Y."/>
            <person name="Wu F."/>
            <person name="Chen Y."/>
            <person name="Wang J."/>
            <person name="Peng C."/>
            <person name="Meng J."/>
            <person name="Yang L."/>
            <person name="Liu J."/>
            <person name="Wen B."/>
            <person name="Zhang N."/>
            <person name="Huang Z."/>
            <person name="Zhu Q."/>
            <person name="Feng Y."/>
            <person name="Mount A."/>
            <person name="Hedgecock D."/>
            <person name="Xu Z."/>
            <person name="Liu Y."/>
            <person name="Domazet-Loso T."/>
            <person name="Du Y."/>
            <person name="Sun X."/>
            <person name="Zhang S."/>
            <person name="Liu B."/>
            <person name="Cheng P."/>
            <person name="Jiang X."/>
            <person name="Li J."/>
            <person name="Fan D."/>
            <person name="Wang W."/>
            <person name="Fu W."/>
            <person name="Wang T."/>
            <person name="Wang B."/>
            <person name="Zhang J."/>
            <person name="Peng Z."/>
            <person name="Li Y."/>
            <person name="Li N."/>
            <person name="Wang J."/>
            <person name="Chen M."/>
            <person name="He Y."/>
            <person name="Tan F."/>
            <person name="Song X."/>
            <person name="Zheng Q."/>
            <person name="Huang R."/>
            <person name="Yang H."/>
            <person name="Du X."/>
            <person name="Chen L."/>
            <person name="Yang M."/>
            <person name="Gaffney P.M."/>
            <person name="Wang S."/>
            <person name="Luo L."/>
            <person name="She Z."/>
            <person name="Ming Y."/>
            <person name="Huang W."/>
            <person name="Zhang S."/>
            <person name="Huang B."/>
            <person name="Zhang Y."/>
            <person name="Qu T."/>
            <person name="Ni P."/>
            <person name="Miao G."/>
            <person name="Wang J."/>
            <person name="Wang Q."/>
            <person name="Steinberg C.E."/>
            <person name="Wang H."/>
            <person name="Li N."/>
            <person name="Qian L."/>
            <person name="Zhang G."/>
            <person name="Li Y."/>
            <person name="Yang H."/>
            <person name="Liu X."/>
            <person name="Wang J."/>
            <person name="Yin Y."/>
            <person name="Wang J."/>
        </authorList>
    </citation>
    <scope>NUCLEOTIDE SEQUENCE [LARGE SCALE GENOMIC DNA]</scope>
    <source>
        <strain evidence="4">05x7-T-G4-1.051#20</strain>
    </source>
</reference>
<dbReference type="PANTHER" id="PTHR11188:SF176">
    <property type="entry name" value="ARRESTIN DOMAIN-CONTAINING PROTEIN 1"/>
    <property type="match status" value="1"/>
</dbReference>
<dbReference type="InterPro" id="IPR011021">
    <property type="entry name" value="Arrestin-like_N"/>
</dbReference>
<gene>
    <name evidence="4" type="ORF">CGI_10025355</name>
</gene>